<keyword evidence="7" id="KW-0408">Iron</keyword>
<dbReference type="RefSeq" id="WP_013344059.1">
    <property type="nucleotide sequence ID" value="NC_014541.1"/>
</dbReference>
<keyword evidence="3" id="KW-0813">Transport</keyword>
<feature type="domain" description="Tetrahaem cytochrome" evidence="9">
    <location>
        <begin position="29"/>
        <end position="109"/>
    </location>
</feature>
<evidence type="ECO:0000259" key="9">
    <source>
        <dbReference type="Pfam" id="PF14537"/>
    </source>
</evidence>
<dbReference type="STRING" id="550540.Fbal_0539"/>
<dbReference type="eggNOG" id="COG0484">
    <property type="taxonomic scope" value="Bacteria"/>
</dbReference>
<dbReference type="SUPFAM" id="SSF48695">
    <property type="entry name" value="Multiheme cytochromes"/>
    <property type="match status" value="1"/>
</dbReference>
<dbReference type="AlphaFoldDB" id="E1SPT9"/>
<dbReference type="EMBL" id="CP002209">
    <property type="protein sequence ID" value="ADN74753.1"/>
    <property type="molecule type" value="Genomic_DNA"/>
</dbReference>
<evidence type="ECO:0000256" key="3">
    <source>
        <dbReference type="ARBA" id="ARBA00022448"/>
    </source>
</evidence>
<dbReference type="InterPro" id="IPR036280">
    <property type="entry name" value="Multihaem_cyt_sf"/>
</dbReference>
<dbReference type="GO" id="GO:0046872">
    <property type="term" value="F:metal ion binding"/>
    <property type="evidence" value="ECO:0007669"/>
    <property type="project" value="UniProtKB-KW"/>
</dbReference>
<organism evidence="10 11">
    <name type="scientific">Ferrimonas balearica (strain DSM 9799 / CCM 4581 / KCTC 23876 / PAT)</name>
    <dbReference type="NCBI Taxonomy" id="550540"/>
    <lineage>
        <taxon>Bacteria</taxon>
        <taxon>Pseudomonadati</taxon>
        <taxon>Pseudomonadota</taxon>
        <taxon>Gammaproteobacteria</taxon>
        <taxon>Alteromonadales</taxon>
        <taxon>Ferrimonadaceae</taxon>
        <taxon>Ferrimonas</taxon>
    </lineage>
</organism>
<keyword evidence="5" id="KW-0479">Metal-binding</keyword>
<comment type="cofactor">
    <cofactor evidence="1">
        <name>heme c</name>
        <dbReference type="ChEBI" id="CHEBI:61717"/>
    </cofactor>
</comment>
<keyword evidence="11" id="KW-1185">Reference proteome</keyword>
<evidence type="ECO:0000256" key="7">
    <source>
        <dbReference type="ARBA" id="ARBA00023004"/>
    </source>
</evidence>
<evidence type="ECO:0000256" key="4">
    <source>
        <dbReference type="ARBA" id="ARBA00022617"/>
    </source>
</evidence>
<keyword evidence="4" id="KW-0349">Heme</keyword>
<dbReference type="KEGG" id="fbl:Fbal_0539"/>
<evidence type="ECO:0000256" key="8">
    <source>
        <dbReference type="SAM" id="SignalP"/>
    </source>
</evidence>
<protein>
    <submittedName>
        <fullName evidence="10">Tetraheme cytochrome c</fullName>
    </submittedName>
</protein>
<name>E1SPT9_FERBD</name>
<accession>E1SPT9</accession>
<dbReference type="GeneID" id="67180782"/>
<feature type="chain" id="PRO_5003151301" evidence="8">
    <location>
        <begin position="24"/>
        <end position="117"/>
    </location>
</feature>
<evidence type="ECO:0000256" key="6">
    <source>
        <dbReference type="ARBA" id="ARBA00022982"/>
    </source>
</evidence>
<dbReference type="HOGENOM" id="CLU_136713_1_1_6"/>
<dbReference type="Pfam" id="PF14537">
    <property type="entry name" value="Cytochrom_c3_2"/>
    <property type="match status" value="1"/>
</dbReference>
<dbReference type="Gene3D" id="1.10.1130.10">
    <property type="entry name" value="Flavocytochrome C3, Chain A"/>
    <property type="match status" value="1"/>
</dbReference>
<evidence type="ECO:0000313" key="10">
    <source>
        <dbReference type="EMBL" id="ADN74753.1"/>
    </source>
</evidence>
<evidence type="ECO:0000256" key="1">
    <source>
        <dbReference type="ARBA" id="ARBA00001926"/>
    </source>
</evidence>
<dbReference type="OrthoDB" id="9153838at2"/>
<evidence type="ECO:0000256" key="5">
    <source>
        <dbReference type="ARBA" id="ARBA00022723"/>
    </source>
</evidence>
<dbReference type="CDD" id="cd08168">
    <property type="entry name" value="Cytochrom_C3"/>
    <property type="match status" value="1"/>
</dbReference>
<evidence type="ECO:0000313" key="11">
    <source>
        <dbReference type="Proteomes" id="UP000006683"/>
    </source>
</evidence>
<dbReference type="InterPro" id="IPR012286">
    <property type="entry name" value="Tetrahaem_cytochrome"/>
</dbReference>
<keyword evidence="6" id="KW-0249">Electron transport</keyword>
<dbReference type="GO" id="GO:0042597">
    <property type="term" value="C:periplasmic space"/>
    <property type="evidence" value="ECO:0007669"/>
    <property type="project" value="UniProtKB-SubCell"/>
</dbReference>
<evidence type="ECO:0000256" key="2">
    <source>
        <dbReference type="ARBA" id="ARBA00004418"/>
    </source>
</evidence>
<dbReference type="Proteomes" id="UP000006683">
    <property type="component" value="Chromosome"/>
</dbReference>
<comment type="subcellular location">
    <subcellularLocation>
        <location evidence="2">Periplasm</location>
    </subcellularLocation>
</comment>
<proteinExistence type="predicted"/>
<reference evidence="10 11" key="1">
    <citation type="journal article" date="2010" name="Stand. Genomic Sci.">
        <title>Complete genome sequence of Ferrimonas balearica type strain (PAT).</title>
        <authorList>
            <person name="Nolan M."/>
            <person name="Sikorski J."/>
            <person name="Davenport K."/>
            <person name="Lucas S."/>
            <person name="Glavina Del Rio T."/>
            <person name="Tice H."/>
            <person name="Cheng J."/>
            <person name="Goodwin L."/>
            <person name="Pitluck S."/>
            <person name="Liolios K."/>
            <person name="Ivanova N."/>
            <person name="Mavromatis K."/>
            <person name="Ovchinnikova G."/>
            <person name="Pati A."/>
            <person name="Chen A."/>
            <person name="Palaniappan K."/>
            <person name="Land M."/>
            <person name="Hauser L."/>
            <person name="Chang Y."/>
            <person name="Jeffries C."/>
            <person name="Tapia R."/>
            <person name="Brettin T."/>
            <person name="Detter J."/>
            <person name="Han C."/>
            <person name="Yasawong M."/>
            <person name="Rohde M."/>
            <person name="Tindall B."/>
            <person name="Goker M."/>
            <person name="Woyke T."/>
            <person name="Bristow J."/>
            <person name="Eisen J."/>
            <person name="Markowitz V."/>
            <person name="Hugenholtz P."/>
            <person name="Kyrpides N."/>
            <person name="Klenk H."/>
            <person name="Lapidus A."/>
        </authorList>
    </citation>
    <scope>NUCLEOTIDE SEQUENCE [LARGE SCALE GENOMIC DNA]</scope>
    <source>
        <strain evidence="11">DSM 9799 / CCM 4581 / KCTC 23876 / PAT</strain>
    </source>
</reference>
<gene>
    <name evidence="10" type="ordered locus">Fbal_0539</name>
</gene>
<sequence length="117" mass="13124">MKRAITLMLSTLVLGSVALSAQAMEIRDWHKDAGLDCKTCHQGAPKGYPADDACQVCHDVDELAEQTARPEEDKWQNPHNNLHYGKDIPCVECHSEHGTKPPMCDQCHTFKYPAHKQ</sequence>
<keyword evidence="8" id="KW-0732">Signal</keyword>
<feature type="signal peptide" evidence="8">
    <location>
        <begin position="1"/>
        <end position="23"/>
    </location>
</feature>